<dbReference type="EMBL" id="LFZO01000183">
    <property type="protein sequence ID" value="KXT11759.1"/>
    <property type="molecule type" value="Genomic_DNA"/>
</dbReference>
<reference evidence="1 2" key="1">
    <citation type="submission" date="2015-07" db="EMBL/GenBank/DDBJ databases">
        <title>Comparative genomics of the Sigatoka disease complex on banana suggests a link between parallel evolutionary changes in Pseudocercospora fijiensis and Pseudocercospora eumusae and increased virulence on the banana host.</title>
        <authorList>
            <person name="Chang T.-C."/>
            <person name="Salvucci A."/>
            <person name="Crous P.W."/>
            <person name="Stergiopoulos I."/>
        </authorList>
    </citation>
    <scope>NUCLEOTIDE SEQUENCE [LARGE SCALE GENOMIC DNA]</scope>
    <source>
        <strain evidence="1 2">CBS 116634</strain>
    </source>
</reference>
<keyword evidence="2" id="KW-1185">Reference proteome</keyword>
<proteinExistence type="predicted"/>
<evidence type="ECO:0000313" key="2">
    <source>
        <dbReference type="Proteomes" id="UP000073492"/>
    </source>
</evidence>
<name>A0A139IAT2_9PEZI</name>
<protein>
    <submittedName>
        <fullName evidence="1">Uncharacterized protein</fullName>
    </submittedName>
</protein>
<dbReference type="Proteomes" id="UP000073492">
    <property type="component" value="Unassembled WGS sequence"/>
</dbReference>
<comment type="caution">
    <text evidence="1">The sequence shown here is derived from an EMBL/GenBank/DDBJ whole genome shotgun (WGS) entry which is preliminary data.</text>
</comment>
<gene>
    <name evidence="1" type="ORF">AC579_1656</name>
</gene>
<organism evidence="1 2">
    <name type="scientific">Pseudocercospora musae</name>
    <dbReference type="NCBI Taxonomy" id="113226"/>
    <lineage>
        <taxon>Eukaryota</taxon>
        <taxon>Fungi</taxon>
        <taxon>Dikarya</taxon>
        <taxon>Ascomycota</taxon>
        <taxon>Pezizomycotina</taxon>
        <taxon>Dothideomycetes</taxon>
        <taxon>Dothideomycetidae</taxon>
        <taxon>Mycosphaerellales</taxon>
        <taxon>Mycosphaerellaceae</taxon>
        <taxon>Pseudocercospora</taxon>
    </lineage>
</organism>
<evidence type="ECO:0000313" key="1">
    <source>
        <dbReference type="EMBL" id="KXT11759.1"/>
    </source>
</evidence>
<sequence>MSQPVSSDYGINPLRDDMYQAPRQARQSCKGCPHRTDGLRCPPGAGAVVYTKSLRRAEHNAIAIGETESPNGARCEDEKTGTKTFDQSHIIVVER</sequence>
<accession>A0A139IAT2</accession>
<dbReference type="AlphaFoldDB" id="A0A139IAT2"/>